<dbReference type="AlphaFoldDB" id="A0A1I2WKJ1"/>
<accession>A0A1I2WKJ1</accession>
<dbReference type="Proteomes" id="UP000199229">
    <property type="component" value="Unassembled WGS sequence"/>
</dbReference>
<gene>
    <name evidence="1" type="ORF">SAMN05192565_12444</name>
</gene>
<dbReference type="OrthoDB" id="7358796at2"/>
<sequence length="94" mass="10671">MIASTLTLHAEARLQQRAIPLYVVELLEQFGSVARCGQAERLTFDKQARKRLARHLGGPRSLRVIDRWLDVYAVIGDSGHLITTAHRTGRFHRP</sequence>
<protein>
    <recommendedName>
        <fullName evidence="3">DUF4258 domain-containing protein</fullName>
    </recommendedName>
</protein>
<evidence type="ECO:0008006" key="3">
    <source>
        <dbReference type="Google" id="ProtNLM"/>
    </source>
</evidence>
<proteinExistence type="predicted"/>
<name>A0A1I2WKJ1_9HYPH</name>
<reference evidence="2" key="1">
    <citation type="submission" date="2016-10" db="EMBL/GenBank/DDBJ databases">
        <authorList>
            <person name="Varghese N."/>
            <person name="Submissions S."/>
        </authorList>
    </citation>
    <scope>NUCLEOTIDE SEQUENCE [LARGE SCALE GENOMIC DNA]</scope>
    <source>
        <strain evidence="2">Gh-105</strain>
    </source>
</reference>
<dbReference type="STRING" id="582675.SAMN05192565_12444"/>
<dbReference type="RefSeq" id="WP_091974366.1">
    <property type="nucleotide sequence ID" value="NZ_FOPM01000024.1"/>
</dbReference>
<evidence type="ECO:0000313" key="1">
    <source>
        <dbReference type="EMBL" id="SFH01890.1"/>
    </source>
</evidence>
<keyword evidence="2" id="KW-1185">Reference proteome</keyword>
<evidence type="ECO:0000313" key="2">
    <source>
        <dbReference type="Proteomes" id="UP000199229"/>
    </source>
</evidence>
<dbReference type="EMBL" id="FOPM01000024">
    <property type="protein sequence ID" value="SFH01890.1"/>
    <property type="molecule type" value="Genomic_DNA"/>
</dbReference>
<organism evidence="1 2">
    <name type="scientific">Methylobacterium gossipiicola</name>
    <dbReference type="NCBI Taxonomy" id="582675"/>
    <lineage>
        <taxon>Bacteria</taxon>
        <taxon>Pseudomonadati</taxon>
        <taxon>Pseudomonadota</taxon>
        <taxon>Alphaproteobacteria</taxon>
        <taxon>Hyphomicrobiales</taxon>
        <taxon>Methylobacteriaceae</taxon>
        <taxon>Methylobacterium</taxon>
    </lineage>
</organism>